<dbReference type="PANTHER" id="PTHR43841">
    <property type="entry name" value="3-HYDROXYACYL-THIOESTER DEHYDRATASE HTDX-RELATED"/>
    <property type="match status" value="1"/>
</dbReference>
<proteinExistence type="inferred from homology"/>
<dbReference type="Gene3D" id="3.10.129.10">
    <property type="entry name" value="Hotdog Thioesterase"/>
    <property type="match status" value="1"/>
</dbReference>
<dbReference type="Proteomes" id="UP000754710">
    <property type="component" value="Unassembled WGS sequence"/>
</dbReference>
<comment type="similarity">
    <text evidence="1">Belongs to the enoyl-CoA hydratase/isomerase family.</text>
</comment>
<protein>
    <recommendedName>
        <fullName evidence="2">MaoC-like domain-containing protein</fullName>
    </recommendedName>
</protein>
<dbReference type="Pfam" id="PF01575">
    <property type="entry name" value="MaoC_dehydratas"/>
    <property type="match status" value="1"/>
</dbReference>
<organism evidence="3 4">
    <name type="scientific">Nocardioides jiangsuensis</name>
    <dbReference type="NCBI Taxonomy" id="2866161"/>
    <lineage>
        <taxon>Bacteria</taxon>
        <taxon>Bacillati</taxon>
        <taxon>Actinomycetota</taxon>
        <taxon>Actinomycetes</taxon>
        <taxon>Propionibacteriales</taxon>
        <taxon>Nocardioidaceae</taxon>
        <taxon>Nocardioides</taxon>
    </lineage>
</organism>
<sequence length="299" mass="32161">MPEATTREVTGEPRTLPLLLKAALPVLPGISRLPGVRRTGSALPQVTLTRHDVPVDRAHVAAYAEVCGFGLKETLPVTYPHLLAFPLHMAIMTDAQFPYPAIGTVHLENTITQHRAISAGERLQVSARPEGLRGHAKGTLFDLVTEVHSGGEPVWEETSTFLRRGRPAEGAVDEGLDLETVPSSGTQWRLGADLGRRYAAVSGDHNPIHLYAVTAKAFGFPRQIAHGMWSKARCLAALDGRYPDAVRVDVAFKKPVLLPGTVAFGSRAVSSGDARDWAFSLTSPKDGAPHLLGRATALR</sequence>
<dbReference type="RefSeq" id="WP_221023344.1">
    <property type="nucleotide sequence ID" value="NZ_JAIEZQ010000001.1"/>
</dbReference>
<dbReference type="SUPFAM" id="SSF54637">
    <property type="entry name" value="Thioesterase/thiol ester dehydrase-isomerase"/>
    <property type="match status" value="2"/>
</dbReference>
<dbReference type="EMBL" id="JAIEZQ010000001">
    <property type="protein sequence ID" value="MBY9073559.1"/>
    <property type="molecule type" value="Genomic_DNA"/>
</dbReference>
<evidence type="ECO:0000259" key="2">
    <source>
        <dbReference type="Pfam" id="PF01575"/>
    </source>
</evidence>
<dbReference type="InterPro" id="IPR003965">
    <property type="entry name" value="Fatty_acid_synthase"/>
</dbReference>
<evidence type="ECO:0000256" key="1">
    <source>
        <dbReference type="ARBA" id="ARBA00005254"/>
    </source>
</evidence>
<comment type="caution">
    <text evidence="3">The sequence shown here is derived from an EMBL/GenBank/DDBJ whole genome shotgun (WGS) entry which is preliminary data.</text>
</comment>
<dbReference type="InterPro" id="IPR002539">
    <property type="entry name" value="MaoC-like_dom"/>
</dbReference>
<feature type="domain" description="MaoC-like" evidence="2">
    <location>
        <begin position="196"/>
        <end position="265"/>
    </location>
</feature>
<dbReference type="PANTHER" id="PTHR43841:SF1">
    <property type="entry name" value="3-HYDROXYACYL-THIOESTER DEHYDRATASE X"/>
    <property type="match status" value="1"/>
</dbReference>
<name>A0ABS7REV8_9ACTN</name>
<evidence type="ECO:0000313" key="3">
    <source>
        <dbReference type="EMBL" id="MBY9073559.1"/>
    </source>
</evidence>
<gene>
    <name evidence="3" type="ORF">K1X13_01870</name>
</gene>
<dbReference type="PRINTS" id="PR01483">
    <property type="entry name" value="FASYNTHASE"/>
</dbReference>
<reference evidence="3 4" key="1">
    <citation type="submission" date="2021-08" db="EMBL/GenBank/DDBJ databases">
        <title>Nocardioides bacterium WL0053 sp. nov., isolated from the sediment.</title>
        <authorList>
            <person name="Wang L."/>
            <person name="Zhang D."/>
            <person name="Zhang A."/>
        </authorList>
    </citation>
    <scope>NUCLEOTIDE SEQUENCE [LARGE SCALE GENOMIC DNA]</scope>
    <source>
        <strain evidence="3 4">WL0053</strain>
    </source>
</reference>
<evidence type="ECO:0000313" key="4">
    <source>
        <dbReference type="Proteomes" id="UP000754710"/>
    </source>
</evidence>
<accession>A0ABS7REV8</accession>
<keyword evidence="4" id="KW-1185">Reference proteome</keyword>
<dbReference type="InterPro" id="IPR029069">
    <property type="entry name" value="HotDog_dom_sf"/>
</dbReference>